<dbReference type="AlphaFoldDB" id="A0A7T8KGW0"/>
<sequence length="53" mass="5849">SLSEGPMEHACASSQFYTPGFHEVQPDFSVSVEEEEEAPSLNSTKERFEARGS</sequence>
<proteinExistence type="predicted"/>
<evidence type="ECO:0000313" key="3">
    <source>
        <dbReference type="Proteomes" id="UP000595437"/>
    </source>
</evidence>
<feature type="region of interest" description="Disordered" evidence="1">
    <location>
        <begin position="29"/>
        <end position="53"/>
    </location>
</feature>
<dbReference type="Proteomes" id="UP000595437">
    <property type="component" value="Chromosome 1"/>
</dbReference>
<feature type="compositionally biased region" description="Basic and acidic residues" evidence="1">
    <location>
        <begin position="44"/>
        <end position="53"/>
    </location>
</feature>
<accession>A0A7T8KGW0</accession>
<evidence type="ECO:0000313" key="2">
    <source>
        <dbReference type="EMBL" id="QQP55616.1"/>
    </source>
</evidence>
<reference evidence="3" key="1">
    <citation type="submission" date="2021-01" db="EMBL/GenBank/DDBJ databases">
        <title>Caligus Genome Assembly.</title>
        <authorList>
            <person name="Gallardo-Escarate C."/>
        </authorList>
    </citation>
    <scope>NUCLEOTIDE SEQUENCE [LARGE SCALE GENOMIC DNA]</scope>
</reference>
<organism evidence="2 3">
    <name type="scientific">Caligus rogercresseyi</name>
    <name type="common">Sea louse</name>
    <dbReference type="NCBI Taxonomy" id="217165"/>
    <lineage>
        <taxon>Eukaryota</taxon>
        <taxon>Metazoa</taxon>
        <taxon>Ecdysozoa</taxon>
        <taxon>Arthropoda</taxon>
        <taxon>Crustacea</taxon>
        <taxon>Multicrustacea</taxon>
        <taxon>Hexanauplia</taxon>
        <taxon>Copepoda</taxon>
        <taxon>Siphonostomatoida</taxon>
        <taxon>Caligidae</taxon>
        <taxon>Caligus</taxon>
    </lineage>
</organism>
<gene>
    <name evidence="2" type="ORF">FKW44_000008</name>
</gene>
<name>A0A7T8KGW0_CALRO</name>
<evidence type="ECO:0000256" key="1">
    <source>
        <dbReference type="SAM" id="MobiDB-lite"/>
    </source>
</evidence>
<keyword evidence="3" id="KW-1185">Reference proteome</keyword>
<protein>
    <submittedName>
        <fullName evidence="2">Uncharacterized protein</fullName>
    </submittedName>
</protein>
<feature type="non-terminal residue" evidence="2">
    <location>
        <position position="1"/>
    </location>
</feature>
<dbReference type="EMBL" id="CP045890">
    <property type="protein sequence ID" value="QQP55616.1"/>
    <property type="molecule type" value="Genomic_DNA"/>
</dbReference>